<dbReference type="InterPro" id="IPR028994">
    <property type="entry name" value="Integrin_alpha_N"/>
</dbReference>
<dbReference type="SUPFAM" id="SSF69318">
    <property type="entry name" value="Integrin alpha N-terminal domain"/>
    <property type="match status" value="1"/>
</dbReference>
<keyword evidence="1" id="KW-0732">Signal</keyword>
<dbReference type="Gene3D" id="2.60.40.10">
    <property type="entry name" value="Immunoglobulins"/>
    <property type="match status" value="1"/>
</dbReference>
<evidence type="ECO:0000313" key="5">
    <source>
        <dbReference type="Proteomes" id="UP001596548"/>
    </source>
</evidence>
<dbReference type="Gene3D" id="2.130.10.80">
    <property type="entry name" value="Galactose oxidase/kelch, beta-propeller"/>
    <property type="match status" value="1"/>
</dbReference>
<organism evidence="4 5">
    <name type="scientific">Paractinoplanes rhizophilus</name>
    <dbReference type="NCBI Taxonomy" id="1416877"/>
    <lineage>
        <taxon>Bacteria</taxon>
        <taxon>Bacillati</taxon>
        <taxon>Actinomycetota</taxon>
        <taxon>Actinomycetes</taxon>
        <taxon>Micromonosporales</taxon>
        <taxon>Micromonosporaceae</taxon>
        <taxon>Paractinoplanes</taxon>
    </lineage>
</organism>
<dbReference type="InterPro" id="IPR015202">
    <property type="entry name" value="GO-like_E_set"/>
</dbReference>
<gene>
    <name evidence="4" type="ORF">ACFQS1_26385</name>
</gene>
<evidence type="ECO:0000259" key="2">
    <source>
        <dbReference type="Pfam" id="PF07250"/>
    </source>
</evidence>
<dbReference type="EMBL" id="JBHTBJ010000023">
    <property type="protein sequence ID" value="MFC7277537.1"/>
    <property type="molecule type" value="Genomic_DNA"/>
</dbReference>
<feature type="domain" description="Galactose oxidase-like Early set" evidence="3">
    <location>
        <begin position="701"/>
        <end position="795"/>
    </location>
</feature>
<dbReference type="Proteomes" id="UP001596548">
    <property type="component" value="Unassembled WGS sequence"/>
</dbReference>
<feature type="domain" description="Glyoxal oxidase N-terminal" evidence="2">
    <location>
        <begin position="379"/>
        <end position="695"/>
    </location>
</feature>
<sequence>MDTDFTAVPDWFSFENAGAGIAVADLTGDGRPDLVVLMVDDPPGQNAGYFRIGVGAGNAGEVGAWTPWIAVPDWNPWLNQGAGIAVADVSGTGQPDLIVFMVDAVPDGANAGYYRIGWDLQPTGQVSGWSRWMAVPDWFPWVNAGADIAVADVDGDGRLDLVILMVDAPAGRNQGYYRSGPLSPDGTVAAWRGWVAVPDWYFWENQGAGIAVADLDDDSTPELLVLAVDSPPGQNGGYYCAGWRLEAGRPADGWGPWQPIPTWRFWEGQDAALAVAGLGAAGMPHLVVLTVDNPPGANDGWYRVLDVMTDLEMAPQMGVWRLLENDAQVNPVHAALLPTGSVLFFAGSGNDPDRHGGRQYPTAVWHYPRPAYSNSLSPADLFCCGHAFLPDGRLLASGGTEQYDPFFGLRQAVTFDPHAGTPDPASPTGTTGAWTVEPDMSGGRWYPTLVALPDGRVLAVSGLDGDSQLNVFPDVYTGGAGWTQLPQSPSNWPMYGHLFLLADGRLYYSGGQYGGSNGVRPSIWDLTTNTATDVKGILVDAGRRNQSASVLLPPAQDQRVLLMGGGPADMHDQTGATATTAITDLSAPGPIVTTAAPMAMRRMHLCATLLPDRTVLINGGSMMEESAADATLEAELYRPDAGGGPGTWVMAATSRVPRLYHSVALLMPDGKVITTGSNPARKTEELRIEVFWPPYLFAGRRPVCMPADAELHYGESAVVTVPDPGEIASAALMRPGATTHSMDGEQRLVDLPYQITGPDQITLQLPGSPGLAPPGWYMVFVVNTSGVPSEAAWIHLT</sequence>
<dbReference type="RefSeq" id="WP_378973243.1">
    <property type="nucleotide sequence ID" value="NZ_JBHTBJ010000023.1"/>
</dbReference>
<dbReference type="PANTHER" id="PTHR32208:SF21">
    <property type="entry name" value="LOW QUALITY PROTEIN: ALDEHYDE OXIDASE GLOX-LIKE"/>
    <property type="match status" value="1"/>
</dbReference>
<dbReference type="InterPro" id="IPR009880">
    <property type="entry name" value="Glyoxal_oxidase_N"/>
</dbReference>
<dbReference type="InterPro" id="IPR013783">
    <property type="entry name" value="Ig-like_fold"/>
</dbReference>
<dbReference type="InterPro" id="IPR037293">
    <property type="entry name" value="Gal_Oxidase_central_sf"/>
</dbReference>
<dbReference type="InterPro" id="IPR011043">
    <property type="entry name" value="Gal_Oxase/kelch_b-propeller"/>
</dbReference>
<accession>A0ABW2HWM5</accession>
<reference evidence="5" key="1">
    <citation type="journal article" date="2019" name="Int. J. Syst. Evol. Microbiol.">
        <title>The Global Catalogue of Microorganisms (GCM) 10K type strain sequencing project: providing services to taxonomists for standard genome sequencing and annotation.</title>
        <authorList>
            <consortium name="The Broad Institute Genomics Platform"/>
            <consortium name="The Broad Institute Genome Sequencing Center for Infectious Disease"/>
            <person name="Wu L."/>
            <person name="Ma J."/>
        </authorList>
    </citation>
    <scope>NUCLEOTIDE SEQUENCE [LARGE SCALE GENOMIC DNA]</scope>
    <source>
        <strain evidence="5">XZYJT-10</strain>
    </source>
</reference>
<dbReference type="Pfam" id="PF09118">
    <property type="entry name" value="GO-like_E_set"/>
    <property type="match status" value="1"/>
</dbReference>
<proteinExistence type="predicted"/>
<dbReference type="SUPFAM" id="SSF50965">
    <property type="entry name" value="Galactose oxidase, central domain"/>
    <property type="match status" value="1"/>
</dbReference>
<evidence type="ECO:0000259" key="3">
    <source>
        <dbReference type="Pfam" id="PF09118"/>
    </source>
</evidence>
<comment type="caution">
    <text evidence="4">The sequence shown here is derived from an EMBL/GenBank/DDBJ whole genome shotgun (WGS) entry which is preliminary data.</text>
</comment>
<dbReference type="Pfam" id="PF07250">
    <property type="entry name" value="Glyoxal_oxid_N"/>
    <property type="match status" value="1"/>
</dbReference>
<evidence type="ECO:0000313" key="4">
    <source>
        <dbReference type="EMBL" id="MFC7277537.1"/>
    </source>
</evidence>
<name>A0ABW2HWM5_9ACTN</name>
<evidence type="ECO:0000256" key="1">
    <source>
        <dbReference type="ARBA" id="ARBA00022729"/>
    </source>
</evidence>
<dbReference type="SUPFAM" id="SSF81296">
    <property type="entry name" value="E set domains"/>
    <property type="match status" value="1"/>
</dbReference>
<dbReference type="CDD" id="cd02851">
    <property type="entry name" value="E_set_GO_C"/>
    <property type="match status" value="1"/>
</dbReference>
<dbReference type="PANTHER" id="PTHR32208">
    <property type="entry name" value="SECRETED PROTEIN-RELATED"/>
    <property type="match status" value="1"/>
</dbReference>
<keyword evidence="5" id="KW-1185">Reference proteome</keyword>
<dbReference type="InterPro" id="IPR014756">
    <property type="entry name" value="Ig_E-set"/>
</dbReference>
<protein>
    <submittedName>
        <fullName evidence="4">Galactose oxidase-like domain-containing protein</fullName>
    </submittedName>
</protein>
<dbReference type="Gene3D" id="2.130.10.130">
    <property type="entry name" value="Integrin alpha, N-terminal"/>
    <property type="match status" value="1"/>
</dbReference>